<dbReference type="EMBL" id="MUGW01000008">
    <property type="protein sequence ID" value="OXA94780.1"/>
    <property type="molecule type" value="Genomic_DNA"/>
</dbReference>
<reference evidence="2 3" key="1">
    <citation type="submission" date="2016-11" db="EMBL/GenBank/DDBJ databases">
        <title>Whole genomes of Flavobacteriaceae.</title>
        <authorList>
            <person name="Stine C."/>
            <person name="Li C."/>
            <person name="Tadesse D."/>
        </authorList>
    </citation>
    <scope>NUCLEOTIDE SEQUENCE [LARGE SCALE GENOMIC DNA]</scope>
    <source>
        <strain evidence="2 3">DSM 18292</strain>
    </source>
</reference>
<name>A0A226HMP6_9FLAO</name>
<sequence length="343" mass="39231">MRLLYISLASCLFLSCTNKKTSDQQKTTSPKKTATEKTTAADTLTETETDDYLTPPKSDIRVYDLSQFDSRVLISLSDDYVLSSHKDSLAIPDLKNFEEEESQYLPLGLKYKKVMMSKMRIAETDSLFIYDYSANILNAFAVKDLNAAAYINIYGAEWPYEASDYMIGFEVEKKLLKIPESNYYTSFVCIGPKNPFAMKKLQTIKWKEIAASKIPSVPVNPKYDRFMKGTTKKNVYSYTNGDLQYFLQDYAEKGDVTGRRLLVENKTTHEIVFENYYYNDEGGALTPLNFINPDGEIHQWTGKLFKNKPDVAFGFEYASFGCSTIPFISKTEPVIFRSCDNRH</sequence>
<dbReference type="AlphaFoldDB" id="A0A226HMP6"/>
<evidence type="ECO:0000256" key="1">
    <source>
        <dbReference type="SAM" id="MobiDB-lite"/>
    </source>
</evidence>
<dbReference type="PROSITE" id="PS51257">
    <property type="entry name" value="PROKAR_LIPOPROTEIN"/>
    <property type="match status" value="1"/>
</dbReference>
<feature type="region of interest" description="Disordered" evidence="1">
    <location>
        <begin position="22"/>
        <end position="41"/>
    </location>
</feature>
<dbReference type="RefSeq" id="WP_089048438.1">
    <property type="nucleotide sequence ID" value="NZ_FXTV01000002.1"/>
</dbReference>
<evidence type="ECO:0000313" key="3">
    <source>
        <dbReference type="Proteomes" id="UP000198345"/>
    </source>
</evidence>
<evidence type="ECO:0000313" key="2">
    <source>
        <dbReference type="EMBL" id="OXA94780.1"/>
    </source>
</evidence>
<gene>
    <name evidence="2" type="ORF">B0A66_03355</name>
</gene>
<comment type="caution">
    <text evidence="2">The sequence shown here is derived from an EMBL/GenBank/DDBJ whole genome shotgun (WGS) entry which is preliminary data.</text>
</comment>
<protein>
    <submittedName>
        <fullName evidence="2">Uncharacterized protein</fullName>
    </submittedName>
</protein>
<dbReference type="OrthoDB" id="7069376at2"/>
<proteinExistence type="predicted"/>
<accession>A0A226HMP6</accession>
<keyword evidence="3" id="KW-1185">Reference proteome</keyword>
<feature type="compositionally biased region" description="Low complexity" evidence="1">
    <location>
        <begin position="27"/>
        <end position="41"/>
    </location>
</feature>
<dbReference type="Proteomes" id="UP000198345">
    <property type="component" value="Unassembled WGS sequence"/>
</dbReference>
<organism evidence="2 3">
    <name type="scientific">Flavobacterium hercynium</name>
    <dbReference type="NCBI Taxonomy" id="387094"/>
    <lineage>
        <taxon>Bacteria</taxon>
        <taxon>Pseudomonadati</taxon>
        <taxon>Bacteroidota</taxon>
        <taxon>Flavobacteriia</taxon>
        <taxon>Flavobacteriales</taxon>
        <taxon>Flavobacteriaceae</taxon>
        <taxon>Flavobacterium</taxon>
    </lineage>
</organism>